<evidence type="ECO:0000313" key="1">
    <source>
        <dbReference type="EMBL" id="MDT2730904.1"/>
    </source>
</evidence>
<organism evidence="1 2">
    <name type="scientific">Streptococcus parauberis</name>
    <dbReference type="NCBI Taxonomy" id="1348"/>
    <lineage>
        <taxon>Bacteria</taxon>
        <taxon>Bacillati</taxon>
        <taxon>Bacillota</taxon>
        <taxon>Bacilli</taxon>
        <taxon>Lactobacillales</taxon>
        <taxon>Streptococcaceae</taxon>
        <taxon>Streptococcus</taxon>
    </lineage>
</organism>
<accession>A0AAE4KZM0</accession>
<name>A0AAE4KZM0_9STRE</name>
<evidence type="ECO:0000313" key="2">
    <source>
        <dbReference type="Proteomes" id="UP001180515"/>
    </source>
</evidence>
<dbReference type="InterPro" id="IPR014718">
    <property type="entry name" value="GH-type_carb-bd"/>
</dbReference>
<comment type="caution">
    <text evidence="1">The sequence shown here is derived from an EMBL/GenBank/DDBJ whole genome shotgun (WGS) entry which is preliminary data.</text>
</comment>
<dbReference type="Proteomes" id="UP001180515">
    <property type="component" value="Unassembled WGS sequence"/>
</dbReference>
<dbReference type="Gene3D" id="2.70.98.10">
    <property type="match status" value="1"/>
</dbReference>
<sequence>MIFDKTEKNNLPENVLENGLVNRKNLRLINFDGKSLSLQHELFTNDALIFYKSNSKKAKLKSNKDNHSVEIYFDYFDNLLVWSTVNKGKFIALEPMTGISTFLDENDIFEEKTQVKFLEPNHTSILRFTLKLN</sequence>
<protein>
    <recommendedName>
        <fullName evidence="3">Aldose 1-epimerase</fullName>
    </recommendedName>
</protein>
<gene>
    <name evidence="1" type="ORF">P7G31_01385</name>
</gene>
<dbReference type="RefSeq" id="WP_062806922.1">
    <property type="nucleotide sequence ID" value="NZ_CBCPIC010000021.1"/>
</dbReference>
<evidence type="ECO:0008006" key="3">
    <source>
        <dbReference type="Google" id="ProtNLM"/>
    </source>
</evidence>
<dbReference type="EMBL" id="JARQAG010000001">
    <property type="protein sequence ID" value="MDT2730904.1"/>
    <property type="molecule type" value="Genomic_DNA"/>
</dbReference>
<proteinExistence type="predicted"/>
<reference evidence="1" key="1">
    <citation type="submission" date="2023-03" db="EMBL/GenBank/DDBJ databases">
        <authorList>
            <person name="Shen W."/>
            <person name="Cai J."/>
        </authorList>
    </citation>
    <scope>NUCLEOTIDE SEQUENCE</scope>
    <source>
        <strain evidence="1">P82-2</strain>
    </source>
</reference>
<dbReference type="GO" id="GO:0030246">
    <property type="term" value="F:carbohydrate binding"/>
    <property type="evidence" value="ECO:0007669"/>
    <property type="project" value="InterPro"/>
</dbReference>
<dbReference type="AlphaFoldDB" id="A0AAE4KZM0"/>